<evidence type="ECO:0008006" key="4">
    <source>
        <dbReference type="Google" id="ProtNLM"/>
    </source>
</evidence>
<sequence length="214" mass="23038">MKRILTATALSLAMMSTFTWAADGATTAPAATTTVSANVLTAQQAKEVAKVAQQGFNAMRDVQYARVSLFRGYPDVAQKLADQAQTLLSDDSTNWKDFIKTDKKTPLAGDNYVVINASISLAEDFVATPEKQKAIDSANAKFKKGDHKGAMEELRLAGVGVTETQYLMPLKQTQQAVKKAQQLLKEGKYYEANLALKGAEEGIITDSVSLVGAN</sequence>
<dbReference type="KEGG" id="hav:AT03_02910"/>
<dbReference type="EMBL" id="CP009706">
    <property type="protein sequence ID" value="AIU71437.1"/>
    <property type="molecule type" value="Genomic_DNA"/>
</dbReference>
<evidence type="ECO:0000313" key="2">
    <source>
        <dbReference type="EMBL" id="AIU71437.1"/>
    </source>
</evidence>
<name>A0A097QYB9_HAFAL</name>
<accession>A0A097QYB9</accession>
<keyword evidence="3" id="KW-1185">Reference proteome</keyword>
<dbReference type="InterPro" id="IPR021236">
    <property type="entry name" value="Uncharacterised_YfdX"/>
</dbReference>
<gene>
    <name evidence="2" type="ORF">AT03_02910</name>
</gene>
<dbReference type="Gene3D" id="6.10.250.2140">
    <property type="match status" value="1"/>
</dbReference>
<dbReference type="PATRIC" id="fig|1453496.5.peg.575"/>
<keyword evidence="1" id="KW-0732">Signal</keyword>
<evidence type="ECO:0000313" key="3">
    <source>
        <dbReference type="Proteomes" id="UP000029986"/>
    </source>
</evidence>
<dbReference type="AlphaFoldDB" id="A0A097QYB9"/>
<dbReference type="HOGENOM" id="CLU_091661_1_0_6"/>
<dbReference type="OrthoDB" id="6506866at2"/>
<evidence type="ECO:0000256" key="1">
    <source>
        <dbReference type="SAM" id="SignalP"/>
    </source>
</evidence>
<organism evidence="2 3">
    <name type="scientific">Hafnia alvei FB1</name>
    <dbReference type="NCBI Taxonomy" id="1453496"/>
    <lineage>
        <taxon>Bacteria</taxon>
        <taxon>Pseudomonadati</taxon>
        <taxon>Pseudomonadota</taxon>
        <taxon>Gammaproteobacteria</taxon>
        <taxon>Enterobacterales</taxon>
        <taxon>Hafniaceae</taxon>
        <taxon>Hafnia</taxon>
    </lineage>
</organism>
<dbReference type="eggNOG" id="ENOG502Z95M">
    <property type="taxonomic scope" value="Bacteria"/>
</dbReference>
<dbReference type="Gene3D" id="1.20.120.1940">
    <property type="entry name" value="YfdX protein domain"/>
    <property type="match status" value="1"/>
</dbReference>
<feature type="chain" id="PRO_5001931947" description="YfdX protein" evidence="1">
    <location>
        <begin position="22"/>
        <end position="214"/>
    </location>
</feature>
<proteinExistence type="predicted"/>
<reference evidence="2 3" key="1">
    <citation type="journal article" date="2014" name="Gut Pathog.">
        <title>Gene clusters of Hafnia alvei strain FB1 important in survival and pathogenesis: a draft genome perspective.</title>
        <authorList>
            <person name="Tan J.Y."/>
            <person name="Yin W.F."/>
            <person name="Chan K.G."/>
        </authorList>
    </citation>
    <scope>NUCLEOTIDE SEQUENCE [LARGE SCALE GENOMIC DNA]</scope>
    <source>
        <strain evidence="2 3">FB1</strain>
    </source>
</reference>
<protein>
    <recommendedName>
        <fullName evidence="4">YfdX protein</fullName>
    </recommendedName>
</protein>
<dbReference type="Proteomes" id="UP000029986">
    <property type="component" value="Chromosome"/>
</dbReference>
<dbReference type="Pfam" id="PF10938">
    <property type="entry name" value="YfdX"/>
    <property type="match status" value="1"/>
</dbReference>
<feature type="signal peptide" evidence="1">
    <location>
        <begin position="1"/>
        <end position="21"/>
    </location>
</feature>
<dbReference type="NCBIfam" id="NF007645">
    <property type="entry name" value="PRK10316.1"/>
    <property type="match status" value="1"/>
</dbReference>
<dbReference type="RefSeq" id="WP_025798656.1">
    <property type="nucleotide sequence ID" value="NZ_CP009706.1"/>
</dbReference>